<keyword evidence="5" id="KW-1185">Reference proteome</keyword>
<dbReference type="GO" id="GO:0016020">
    <property type="term" value="C:membrane"/>
    <property type="evidence" value="ECO:0007669"/>
    <property type="project" value="InterPro"/>
</dbReference>
<evidence type="ECO:0000259" key="3">
    <source>
        <dbReference type="Pfam" id="PF00892"/>
    </source>
</evidence>
<dbReference type="SUPFAM" id="SSF103481">
    <property type="entry name" value="Multidrug resistance efflux transporter EmrE"/>
    <property type="match status" value="2"/>
</dbReference>
<dbReference type="EMBL" id="CP007453">
    <property type="protein sequence ID" value="AHM58146.1"/>
    <property type="molecule type" value="Genomic_DNA"/>
</dbReference>
<feature type="transmembrane region" description="Helical" evidence="2">
    <location>
        <begin position="151"/>
        <end position="169"/>
    </location>
</feature>
<keyword evidence="2" id="KW-0812">Transmembrane</keyword>
<evidence type="ECO:0000313" key="4">
    <source>
        <dbReference type="EMBL" id="AHM58146.1"/>
    </source>
</evidence>
<gene>
    <name evidence="4" type="primary">yxxF</name>
    <name evidence="4" type="ORF">EAL2_808p06430</name>
</gene>
<reference evidence="4 5" key="1">
    <citation type="journal article" date="2014" name="Genome Announc.">
        <title>Complete Genome Sequence of Amino Acid-Utilizing Eubacterium acidaminophilum al-2 (DSM 3953).</title>
        <authorList>
            <person name="Poehlein A."/>
            <person name="Andreesen J.R."/>
            <person name="Daniel R."/>
        </authorList>
    </citation>
    <scope>NUCLEOTIDE SEQUENCE [LARGE SCALE GENOMIC DNA]</scope>
    <source>
        <strain evidence="4 5">DSM 3953</strain>
        <plasmid evidence="5">Plasmid EAL2_808p</plasmid>
    </source>
</reference>
<feature type="transmembrane region" description="Helical" evidence="2">
    <location>
        <begin position="212"/>
        <end position="231"/>
    </location>
</feature>
<dbReference type="PANTHER" id="PTHR22911">
    <property type="entry name" value="ACYL-MALONYL CONDENSING ENZYME-RELATED"/>
    <property type="match status" value="1"/>
</dbReference>
<keyword evidence="2" id="KW-1133">Transmembrane helix</keyword>
<accession>W8UBQ3</accession>
<feature type="domain" description="EamA" evidence="3">
    <location>
        <begin position="150"/>
        <end position="283"/>
    </location>
</feature>
<dbReference type="RefSeq" id="WP_025436987.1">
    <property type="nucleotide sequence ID" value="NZ_CP007453.1"/>
</dbReference>
<dbReference type="InterPro" id="IPR000620">
    <property type="entry name" value="EamA_dom"/>
</dbReference>
<feature type="transmembrane region" description="Helical" evidence="2">
    <location>
        <begin position="63"/>
        <end position="82"/>
    </location>
</feature>
<proteinExistence type="inferred from homology"/>
<dbReference type="Gene3D" id="1.10.3730.20">
    <property type="match status" value="1"/>
</dbReference>
<dbReference type="HOGENOM" id="CLU_033863_15_1_9"/>
<dbReference type="Pfam" id="PF00892">
    <property type="entry name" value="EamA"/>
    <property type="match status" value="2"/>
</dbReference>
<evidence type="ECO:0000256" key="1">
    <source>
        <dbReference type="ARBA" id="ARBA00007362"/>
    </source>
</evidence>
<keyword evidence="4" id="KW-0614">Plasmid</keyword>
<keyword evidence="2" id="KW-0472">Membrane</keyword>
<feature type="transmembrane region" description="Helical" evidence="2">
    <location>
        <begin position="7"/>
        <end position="24"/>
    </location>
</feature>
<dbReference type="Proteomes" id="UP000019591">
    <property type="component" value="Plasmid EAL2_808p"/>
</dbReference>
<dbReference type="InterPro" id="IPR037185">
    <property type="entry name" value="EmrE-like"/>
</dbReference>
<geneLocation type="plasmid" evidence="4 5">
    <name>EAL2_808p</name>
</geneLocation>
<protein>
    <submittedName>
        <fullName evidence="4">Putative transporter YxxF</fullName>
    </submittedName>
</protein>
<feature type="transmembrane region" description="Helical" evidence="2">
    <location>
        <begin position="181"/>
        <end position="206"/>
    </location>
</feature>
<name>W8UBQ3_PEPAC</name>
<feature type="transmembrane region" description="Helical" evidence="2">
    <location>
        <begin position="94"/>
        <end position="111"/>
    </location>
</feature>
<comment type="similarity">
    <text evidence="1">Belongs to the EamA transporter family.</text>
</comment>
<dbReference type="KEGG" id="eac:EAL2_808p06430"/>
<feature type="transmembrane region" description="Helical" evidence="2">
    <location>
        <begin position="30"/>
        <end position="51"/>
    </location>
</feature>
<feature type="domain" description="EamA" evidence="3">
    <location>
        <begin position="7"/>
        <end position="134"/>
    </location>
</feature>
<evidence type="ECO:0000256" key="2">
    <source>
        <dbReference type="SAM" id="Phobius"/>
    </source>
</evidence>
<dbReference type="PATRIC" id="fig|1286171.3.peg.2827"/>
<feature type="transmembrane region" description="Helical" evidence="2">
    <location>
        <begin position="123"/>
        <end position="139"/>
    </location>
</feature>
<sequence>MNNKIRVVISMLIWGSIGLLVRGINLPSMGIAFLRAVTASAFLGVLGIWMLNKDSKAAIKSNIKPLMITGLAMGFNWLFLFQAYKYTTISNATLSYYFAPVFIAVLSPLVLGEKFTAKKISSVFAAMLGLYLILSSQSAQPVETGFNHMLGIAYGLAGAAFYAVIILTSKRMKGISGFETSLVQLATAAIVMLPVTLINVGAGAILGMDMTSWLLILTLGILHTGIAYANYFSAIRDIDGQSIAVLSYIDPISAVVLASMVFGEVMTLQQILGGLLILGSTLFSQLDSFPRLKLGFSKNKNAA</sequence>
<dbReference type="AlphaFoldDB" id="W8UBQ3"/>
<dbReference type="OrthoDB" id="9814238at2"/>
<organism evidence="4 5">
    <name type="scientific">Peptoclostridium acidaminophilum DSM 3953</name>
    <dbReference type="NCBI Taxonomy" id="1286171"/>
    <lineage>
        <taxon>Bacteria</taxon>
        <taxon>Bacillati</taxon>
        <taxon>Bacillota</taxon>
        <taxon>Clostridia</taxon>
        <taxon>Peptostreptococcales</taxon>
        <taxon>Peptoclostridiaceae</taxon>
        <taxon>Peptoclostridium</taxon>
    </lineage>
</organism>
<dbReference type="PANTHER" id="PTHR22911:SF102">
    <property type="entry name" value="MEMBRANE PROTEIN"/>
    <property type="match status" value="1"/>
</dbReference>
<dbReference type="eggNOG" id="COG0697">
    <property type="taxonomic scope" value="Bacteria"/>
</dbReference>
<evidence type="ECO:0000313" key="5">
    <source>
        <dbReference type="Proteomes" id="UP000019591"/>
    </source>
</evidence>